<organism evidence="2 3">
    <name type="scientific">Linum tenue</name>
    <dbReference type="NCBI Taxonomy" id="586396"/>
    <lineage>
        <taxon>Eukaryota</taxon>
        <taxon>Viridiplantae</taxon>
        <taxon>Streptophyta</taxon>
        <taxon>Embryophyta</taxon>
        <taxon>Tracheophyta</taxon>
        <taxon>Spermatophyta</taxon>
        <taxon>Magnoliopsida</taxon>
        <taxon>eudicotyledons</taxon>
        <taxon>Gunneridae</taxon>
        <taxon>Pentapetalae</taxon>
        <taxon>rosids</taxon>
        <taxon>fabids</taxon>
        <taxon>Malpighiales</taxon>
        <taxon>Linaceae</taxon>
        <taxon>Linum</taxon>
    </lineage>
</organism>
<accession>A0AAV0RIL3</accession>
<feature type="coiled-coil region" evidence="1">
    <location>
        <begin position="186"/>
        <end position="220"/>
    </location>
</feature>
<proteinExistence type="predicted"/>
<dbReference type="Proteomes" id="UP001154282">
    <property type="component" value="Unassembled WGS sequence"/>
</dbReference>
<reference evidence="2" key="1">
    <citation type="submission" date="2022-08" db="EMBL/GenBank/DDBJ databases">
        <authorList>
            <person name="Gutierrez-Valencia J."/>
        </authorList>
    </citation>
    <scope>NUCLEOTIDE SEQUENCE</scope>
</reference>
<comment type="caution">
    <text evidence="2">The sequence shown here is derived from an EMBL/GenBank/DDBJ whole genome shotgun (WGS) entry which is preliminary data.</text>
</comment>
<gene>
    <name evidence="2" type="ORF">LITE_LOCUS48375</name>
</gene>
<keyword evidence="1" id="KW-0175">Coiled coil</keyword>
<sequence length="285" mass="31713">MGNPSTLEQVETPLGLVSITSKPKPPLYFFFYDEDTNISHIYNLQGATTLNDDLQFLRDLESQYQVAATNPFANPPSSSIHEALDAVDNFLSYTLDEVIGAFDSAWPEQSLALLSKLELHIPLPGLSMDHMLSMHTASDTIKSCIGAIEQATKLKDTMLHKENARATTSTSLQGKVSQGKAMSSQVATLEAEKNARSSRIAELEAELSRLRAEEAQEQIQSESLIQNFNVLMGEIRALANQEKTLTPMKEIAFHRAKADQEERENKAKLVRLRATFDEIKKILHP</sequence>
<dbReference type="EMBL" id="CAMGYJ010000011">
    <property type="protein sequence ID" value="CAI0557462.1"/>
    <property type="molecule type" value="Genomic_DNA"/>
</dbReference>
<keyword evidence="3" id="KW-1185">Reference proteome</keyword>
<dbReference type="AlphaFoldDB" id="A0AAV0RIL3"/>
<name>A0AAV0RIL3_9ROSI</name>
<evidence type="ECO:0000313" key="3">
    <source>
        <dbReference type="Proteomes" id="UP001154282"/>
    </source>
</evidence>
<protein>
    <submittedName>
        <fullName evidence="2">Uncharacterized protein</fullName>
    </submittedName>
</protein>
<evidence type="ECO:0000256" key="1">
    <source>
        <dbReference type="SAM" id="Coils"/>
    </source>
</evidence>
<evidence type="ECO:0000313" key="2">
    <source>
        <dbReference type="EMBL" id="CAI0557462.1"/>
    </source>
</evidence>